<organism evidence="12 13">
    <name type="scientific">Paraburkholderia tagetis</name>
    <dbReference type="NCBI Taxonomy" id="2913261"/>
    <lineage>
        <taxon>Bacteria</taxon>
        <taxon>Pseudomonadati</taxon>
        <taxon>Pseudomonadota</taxon>
        <taxon>Betaproteobacteria</taxon>
        <taxon>Burkholderiales</taxon>
        <taxon>Burkholderiaceae</taxon>
        <taxon>Paraburkholderia</taxon>
    </lineage>
</organism>
<dbReference type="Proteomes" id="UP001139308">
    <property type="component" value="Unassembled WGS sequence"/>
</dbReference>
<dbReference type="InterPro" id="IPR036890">
    <property type="entry name" value="HATPase_C_sf"/>
</dbReference>
<name>A0A9X1UH71_9BURK</name>
<comment type="subcellular location">
    <subcellularLocation>
        <location evidence="2">Membrane</location>
    </subcellularLocation>
</comment>
<dbReference type="GO" id="GO:0030295">
    <property type="term" value="F:protein kinase activator activity"/>
    <property type="evidence" value="ECO:0007669"/>
    <property type="project" value="TreeGrafter"/>
</dbReference>
<keyword evidence="7" id="KW-0175">Coiled coil</keyword>
<keyword evidence="13" id="KW-1185">Reference proteome</keyword>
<dbReference type="SMART" id="SM00387">
    <property type="entry name" value="HATPase_c"/>
    <property type="match status" value="1"/>
</dbReference>
<dbReference type="InterPro" id="IPR004358">
    <property type="entry name" value="Sig_transdc_His_kin-like_C"/>
</dbReference>
<dbReference type="InterPro" id="IPR050351">
    <property type="entry name" value="BphY/WalK/GraS-like"/>
</dbReference>
<dbReference type="Gene3D" id="1.10.287.130">
    <property type="match status" value="1"/>
</dbReference>
<keyword evidence="4" id="KW-0597">Phosphoprotein</keyword>
<keyword evidence="9" id="KW-0812">Transmembrane</keyword>
<evidence type="ECO:0000256" key="9">
    <source>
        <dbReference type="SAM" id="Phobius"/>
    </source>
</evidence>
<feature type="domain" description="HAMP" evidence="11">
    <location>
        <begin position="202"/>
        <end position="253"/>
    </location>
</feature>
<dbReference type="GO" id="GO:0000155">
    <property type="term" value="F:phosphorelay sensor kinase activity"/>
    <property type="evidence" value="ECO:0007669"/>
    <property type="project" value="InterPro"/>
</dbReference>
<feature type="compositionally biased region" description="Low complexity" evidence="8">
    <location>
        <begin position="464"/>
        <end position="473"/>
    </location>
</feature>
<evidence type="ECO:0000256" key="5">
    <source>
        <dbReference type="ARBA" id="ARBA00022679"/>
    </source>
</evidence>
<feature type="domain" description="Histidine kinase" evidence="10">
    <location>
        <begin position="289"/>
        <end position="569"/>
    </location>
</feature>
<dbReference type="GO" id="GO:0000156">
    <property type="term" value="F:phosphorelay response regulator activity"/>
    <property type="evidence" value="ECO:0007669"/>
    <property type="project" value="TreeGrafter"/>
</dbReference>
<gene>
    <name evidence="12" type="ORF">L5014_10465</name>
</gene>
<evidence type="ECO:0000256" key="3">
    <source>
        <dbReference type="ARBA" id="ARBA00012438"/>
    </source>
</evidence>
<dbReference type="AlphaFoldDB" id="A0A9X1UH71"/>
<dbReference type="PROSITE" id="PS50109">
    <property type="entry name" value="HIS_KIN"/>
    <property type="match status" value="1"/>
</dbReference>
<evidence type="ECO:0000256" key="1">
    <source>
        <dbReference type="ARBA" id="ARBA00000085"/>
    </source>
</evidence>
<dbReference type="PANTHER" id="PTHR42878">
    <property type="entry name" value="TWO-COMPONENT HISTIDINE KINASE"/>
    <property type="match status" value="1"/>
</dbReference>
<dbReference type="PROSITE" id="PS50885">
    <property type="entry name" value="HAMP"/>
    <property type="match status" value="1"/>
</dbReference>
<evidence type="ECO:0000313" key="12">
    <source>
        <dbReference type="EMBL" id="MCG5073778.1"/>
    </source>
</evidence>
<reference evidence="12" key="1">
    <citation type="submission" date="2022-01" db="EMBL/GenBank/DDBJ databases">
        <title>Genome sequence and assembly of Parabukholderia sp. RG36.</title>
        <authorList>
            <person name="Chhetri G."/>
        </authorList>
    </citation>
    <scope>NUCLEOTIDE SEQUENCE</scope>
    <source>
        <strain evidence="12">RG36</strain>
    </source>
</reference>
<comment type="caution">
    <text evidence="12">The sequence shown here is derived from an EMBL/GenBank/DDBJ whole genome shotgun (WGS) entry which is preliminary data.</text>
</comment>
<dbReference type="PRINTS" id="PR00344">
    <property type="entry name" value="BCTRLSENSOR"/>
</dbReference>
<dbReference type="PANTHER" id="PTHR42878:SF15">
    <property type="entry name" value="BACTERIOPHYTOCHROME"/>
    <property type="match status" value="1"/>
</dbReference>
<evidence type="ECO:0000256" key="2">
    <source>
        <dbReference type="ARBA" id="ARBA00004370"/>
    </source>
</evidence>
<dbReference type="InterPro" id="IPR003594">
    <property type="entry name" value="HATPase_dom"/>
</dbReference>
<dbReference type="RefSeq" id="WP_238463556.1">
    <property type="nucleotide sequence ID" value="NZ_JAKLJA010000006.1"/>
</dbReference>
<comment type="catalytic activity">
    <reaction evidence="1">
        <text>ATP + protein L-histidine = ADP + protein N-phospho-L-histidine.</text>
        <dbReference type="EC" id="2.7.13.3"/>
    </reaction>
</comment>
<evidence type="ECO:0000256" key="7">
    <source>
        <dbReference type="SAM" id="Coils"/>
    </source>
</evidence>
<keyword evidence="9" id="KW-1133">Transmembrane helix</keyword>
<dbReference type="GO" id="GO:0005524">
    <property type="term" value="F:ATP binding"/>
    <property type="evidence" value="ECO:0007669"/>
    <property type="project" value="UniProtKB-KW"/>
</dbReference>
<feature type="coiled-coil region" evidence="7">
    <location>
        <begin position="234"/>
        <end position="279"/>
    </location>
</feature>
<dbReference type="InterPro" id="IPR003660">
    <property type="entry name" value="HAMP_dom"/>
</dbReference>
<evidence type="ECO:0000256" key="6">
    <source>
        <dbReference type="ARBA" id="ARBA00022777"/>
    </source>
</evidence>
<dbReference type="Gene3D" id="3.30.565.10">
    <property type="entry name" value="Histidine kinase-like ATPase, C-terminal domain"/>
    <property type="match status" value="1"/>
</dbReference>
<evidence type="ECO:0000259" key="11">
    <source>
        <dbReference type="PROSITE" id="PS50885"/>
    </source>
</evidence>
<dbReference type="SUPFAM" id="SSF47384">
    <property type="entry name" value="Homodimeric domain of signal transducing histidine kinase"/>
    <property type="match status" value="1"/>
</dbReference>
<keyword evidence="5" id="KW-0808">Transferase</keyword>
<dbReference type="Pfam" id="PF02518">
    <property type="entry name" value="HATPase_c"/>
    <property type="match status" value="1"/>
</dbReference>
<keyword evidence="12" id="KW-0067">ATP-binding</keyword>
<keyword evidence="6" id="KW-0418">Kinase</keyword>
<proteinExistence type="predicted"/>
<feature type="compositionally biased region" description="Gly residues" evidence="8">
    <location>
        <begin position="454"/>
        <end position="463"/>
    </location>
</feature>
<dbReference type="CDD" id="cd00082">
    <property type="entry name" value="HisKA"/>
    <property type="match status" value="1"/>
</dbReference>
<accession>A0A9X1UH71</accession>
<evidence type="ECO:0000256" key="8">
    <source>
        <dbReference type="SAM" id="MobiDB-lite"/>
    </source>
</evidence>
<dbReference type="GO" id="GO:0016020">
    <property type="term" value="C:membrane"/>
    <property type="evidence" value="ECO:0007669"/>
    <property type="project" value="UniProtKB-SubCell"/>
</dbReference>
<dbReference type="EC" id="2.7.13.3" evidence="3"/>
<dbReference type="InterPro" id="IPR036097">
    <property type="entry name" value="HisK_dim/P_sf"/>
</dbReference>
<evidence type="ECO:0000259" key="10">
    <source>
        <dbReference type="PROSITE" id="PS50109"/>
    </source>
</evidence>
<evidence type="ECO:0000313" key="13">
    <source>
        <dbReference type="Proteomes" id="UP001139308"/>
    </source>
</evidence>
<feature type="transmembrane region" description="Helical" evidence="9">
    <location>
        <begin position="181"/>
        <end position="201"/>
    </location>
</feature>
<dbReference type="Gene3D" id="6.10.340.10">
    <property type="match status" value="1"/>
</dbReference>
<dbReference type="InterPro" id="IPR003661">
    <property type="entry name" value="HisK_dim/P_dom"/>
</dbReference>
<dbReference type="GO" id="GO:0007234">
    <property type="term" value="P:osmosensory signaling via phosphorelay pathway"/>
    <property type="evidence" value="ECO:0007669"/>
    <property type="project" value="TreeGrafter"/>
</dbReference>
<keyword evidence="12" id="KW-0547">Nucleotide-binding</keyword>
<dbReference type="SUPFAM" id="SSF55874">
    <property type="entry name" value="ATPase domain of HSP90 chaperone/DNA topoisomerase II/histidine kinase"/>
    <property type="match status" value="1"/>
</dbReference>
<sequence>MKLFAKGLLLIAIPSAIELALLGVVFDTQGEAAQAAKSAENSKQILWQASSLVHPLLREAARVRTAIVLEDSSFIDHRAVWAEFSDRIALLAHMVSDNPVQFARIQRINDYARAWRARCGEVADALRAGQTSGLAHAGVDGLPPEIDAARHELDAFIAGQTRLDDARSASLRESRERQQDALIFAVVGSMLVWAATAIVFARNVGLRLAALGANAQRLSDGVALASPLAGNDEIAALDAVLNQTSQRLREAEHEQAALKLQLQERAADLAAANDNLRQESQDNEMFIYSVSHDLRSPLVNLQGFSKELQVSCNDLREQIDSANLPPGERQRMVEVLDGDVDESLQFLRQAVARAAAIIDALLRISRAGRLEYRWQRVNVGRIVERALAGLAEGLAQQAHIEVRALPPAWGDPGALEQIFGNLIDNALRHLDPARPGHVEIGALEPGQAAALSSGPGGGAGTNGTNGTNGTSDGRAAPPTVAYANMRETTYLAGTRTRTYYVRDNGTGIPAAYLPKLFRAFQRLHGGDSTGQGTGLALARRIAERHGGRIWVESTEGAGSTFFVALPDEPLRAA</sequence>
<protein>
    <recommendedName>
        <fullName evidence="3">histidine kinase</fullName>
        <ecNumber evidence="3">2.7.13.3</ecNumber>
    </recommendedName>
</protein>
<dbReference type="InterPro" id="IPR005467">
    <property type="entry name" value="His_kinase_dom"/>
</dbReference>
<evidence type="ECO:0000256" key="4">
    <source>
        <dbReference type="ARBA" id="ARBA00022553"/>
    </source>
</evidence>
<keyword evidence="9" id="KW-0472">Membrane</keyword>
<dbReference type="EMBL" id="JAKLJA010000006">
    <property type="protein sequence ID" value="MCG5073778.1"/>
    <property type="molecule type" value="Genomic_DNA"/>
</dbReference>
<feature type="region of interest" description="Disordered" evidence="8">
    <location>
        <begin position="448"/>
        <end position="476"/>
    </location>
</feature>